<reference evidence="11" key="1">
    <citation type="submission" date="2020-11" db="EMBL/GenBank/DDBJ databases">
        <authorList>
            <person name="Tran Van P."/>
        </authorList>
    </citation>
    <scope>NUCLEOTIDE SEQUENCE</scope>
</reference>
<evidence type="ECO:0000256" key="1">
    <source>
        <dbReference type="ARBA" id="ARBA00004514"/>
    </source>
</evidence>
<gene>
    <name evidence="11" type="ORF">ONB1V03_LOCUS7416</name>
</gene>
<name>A0A7R9LXC9_9ACAR</name>
<dbReference type="EMBL" id="CAJPVJ010003761">
    <property type="protein sequence ID" value="CAG2167922.1"/>
    <property type="molecule type" value="Genomic_DNA"/>
</dbReference>
<comment type="subunit">
    <text evidence="8">Component of the translation initiation factor 2B (eIF2B) complex which is a heterodecamer of two sets of five different subunits: alpha, beta, gamma, delta and epsilon. Subunits alpha, beta and delta comprise a regulatory subcomplex and subunits epsilon and gamma comprise a catalytic subcomplex. Within the complex, the hexameric regulatory complex resides at the center, with the two heterodimeric catalytic subcomplexes bound on opposite sides.</text>
</comment>
<dbReference type="Pfam" id="PF01008">
    <property type="entry name" value="IF-2B"/>
    <property type="match status" value="1"/>
</dbReference>
<dbReference type="PANTHER" id="PTHR10233">
    <property type="entry name" value="TRANSLATION INITIATION FACTOR EIF-2B"/>
    <property type="match status" value="1"/>
</dbReference>
<proteinExistence type="inferred from homology"/>
<feature type="region of interest" description="Disordered" evidence="10">
    <location>
        <begin position="1"/>
        <end position="129"/>
    </location>
</feature>
<dbReference type="GO" id="GO:0005829">
    <property type="term" value="C:cytosol"/>
    <property type="evidence" value="ECO:0007669"/>
    <property type="project" value="UniProtKB-SubCell"/>
</dbReference>
<evidence type="ECO:0000313" key="11">
    <source>
        <dbReference type="EMBL" id="CAD7649683.1"/>
    </source>
</evidence>
<evidence type="ECO:0000256" key="5">
    <source>
        <dbReference type="ARBA" id="ARBA00022917"/>
    </source>
</evidence>
<evidence type="ECO:0000256" key="10">
    <source>
        <dbReference type="SAM" id="MobiDB-lite"/>
    </source>
</evidence>
<dbReference type="InterPro" id="IPR042529">
    <property type="entry name" value="IF_2B-like_C"/>
</dbReference>
<evidence type="ECO:0000256" key="7">
    <source>
        <dbReference type="ARBA" id="ARBA00044356"/>
    </source>
</evidence>
<dbReference type="PANTHER" id="PTHR10233:SF14">
    <property type="entry name" value="TRANSLATION INITIATION FACTOR EIF-2B SUBUNIT DELTA"/>
    <property type="match status" value="1"/>
</dbReference>
<keyword evidence="3" id="KW-0963">Cytoplasm</keyword>
<keyword evidence="5" id="KW-0648">Protein biosynthesis</keyword>
<dbReference type="OrthoDB" id="10254737at2759"/>
<feature type="compositionally biased region" description="Basic and acidic residues" evidence="10">
    <location>
        <begin position="103"/>
        <end position="129"/>
    </location>
</feature>
<comment type="similarity">
    <text evidence="2 9">Belongs to the eIF-2B alpha/beta/delta subunits family.</text>
</comment>
<accession>A0A7R9LXC9</accession>
<evidence type="ECO:0000256" key="9">
    <source>
        <dbReference type="RuleBase" id="RU003814"/>
    </source>
</evidence>
<evidence type="ECO:0000256" key="4">
    <source>
        <dbReference type="ARBA" id="ARBA00022540"/>
    </source>
</evidence>
<comment type="subcellular location">
    <subcellularLocation>
        <location evidence="1">Cytoplasm</location>
        <location evidence="1">Cytosol</location>
    </subcellularLocation>
</comment>
<dbReference type="EMBL" id="OC918586">
    <property type="protein sequence ID" value="CAD7649683.1"/>
    <property type="molecule type" value="Genomic_DNA"/>
</dbReference>
<dbReference type="SUPFAM" id="SSF100950">
    <property type="entry name" value="NagB/RpiA/CoA transferase-like"/>
    <property type="match status" value="1"/>
</dbReference>
<organism evidence="11">
    <name type="scientific">Oppiella nova</name>
    <dbReference type="NCBI Taxonomy" id="334625"/>
    <lineage>
        <taxon>Eukaryota</taxon>
        <taxon>Metazoa</taxon>
        <taxon>Ecdysozoa</taxon>
        <taxon>Arthropoda</taxon>
        <taxon>Chelicerata</taxon>
        <taxon>Arachnida</taxon>
        <taxon>Acari</taxon>
        <taxon>Acariformes</taxon>
        <taxon>Sarcoptiformes</taxon>
        <taxon>Oribatida</taxon>
        <taxon>Brachypylina</taxon>
        <taxon>Oppioidea</taxon>
        <taxon>Oppiidae</taxon>
        <taxon>Oppiella</taxon>
    </lineage>
</organism>
<keyword evidence="4" id="KW-0396">Initiation factor</keyword>
<evidence type="ECO:0000256" key="8">
    <source>
        <dbReference type="ARBA" id="ARBA00046432"/>
    </source>
</evidence>
<dbReference type="AlphaFoldDB" id="A0A7R9LXC9"/>
<dbReference type="InterPro" id="IPR000649">
    <property type="entry name" value="IF-2B-related"/>
</dbReference>
<feature type="compositionally biased region" description="Polar residues" evidence="10">
    <location>
        <begin position="90"/>
        <end position="102"/>
    </location>
</feature>
<evidence type="ECO:0000256" key="6">
    <source>
        <dbReference type="ARBA" id="ARBA00044147"/>
    </source>
</evidence>
<evidence type="ECO:0000313" key="12">
    <source>
        <dbReference type="Proteomes" id="UP000728032"/>
    </source>
</evidence>
<dbReference type="GO" id="GO:0003743">
    <property type="term" value="F:translation initiation factor activity"/>
    <property type="evidence" value="ECO:0007669"/>
    <property type="project" value="UniProtKB-KW"/>
</dbReference>
<sequence>MNPKPKSDESVAKGGKEMTEEQRNKALLKAQRKAQFEMQFKDKLKITAKDVETKSKSELKAERRAKQEVQRMAKQSNDPKSDAKSHEKQSLNVTKKSPNIDKQSVKSDERDTKSGDKPIESTTKDVNGVKETVKETKKLSSTAVTTTSTASQPSLVKRGQIFAHIPKRTKDLNQLSDESTSSDIHPIVIQIGFQINKNLICGSNSRCVAMLLAFKKVVEDYTTPPSKELTRDLESLIDSYVKFLAKCRPLSISMTNAVKFLKQTFSRIPAQTNDSTAKTQLCEAIDDFIYDEVICAQRGIAELAITKVKDSDVILTFGCSLIVKHVLYNAIKKGKHFRVVVVDSRPRFDGKEMLKFLLKHNIPVIYIYINAISYVMKEVTKVLLGAHSLLANGYVMSHIGSSQIALVAQAFNVPVLVCCETYKFSERVHTDSFVYNEIGDSTDLLNSLSTSSKSQIDANNKDLSFLDLLYDVTPHELVSVVITEKGVLPCTSAPAVLRVRETK</sequence>
<dbReference type="InterPro" id="IPR037171">
    <property type="entry name" value="NagB/RpiA_transferase-like"/>
</dbReference>
<evidence type="ECO:0000256" key="2">
    <source>
        <dbReference type="ARBA" id="ARBA00007251"/>
    </source>
</evidence>
<feature type="compositionally biased region" description="Basic and acidic residues" evidence="10">
    <location>
        <begin position="39"/>
        <end position="89"/>
    </location>
</feature>
<protein>
    <recommendedName>
        <fullName evidence="6">Translation initiation factor eIF2B subunit delta</fullName>
    </recommendedName>
    <alternativeName>
        <fullName evidence="7">eIF2B GDP-GTP exchange factor subunit delta</fullName>
    </alternativeName>
</protein>
<dbReference type="Proteomes" id="UP000728032">
    <property type="component" value="Unassembled WGS sequence"/>
</dbReference>
<keyword evidence="12" id="KW-1185">Reference proteome</keyword>
<evidence type="ECO:0000256" key="3">
    <source>
        <dbReference type="ARBA" id="ARBA00022490"/>
    </source>
</evidence>
<dbReference type="Gene3D" id="3.40.50.10470">
    <property type="entry name" value="Translation initiation factor eif-2b, domain 2"/>
    <property type="match status" value="1"/>
</dbReference>
<feature type="compositionally biased region" description="Basic and acidic residues" evidence="10">
    <location>
        <begin position="1"/>
        <end position="24"/>
    </location>
</feature>